<proteinExistence type="predicted"/>
<evidence type="ECO:0000313" key="2">
    <source>
        <dbReference type="Proteomes" id="UP000542210"/>
    </source>
</evidence>
<name>A0A7W7GA94_9ACTN</name>
<dbReference type="RefSeq" id="WP_184880630.1">
    <property type="nucleotide sequence ID" value="NZ_BOOV01000016.1"/>
</dbReference>
<protein>
    <submittedName>
        <fullName evidence="1">Uncharacterized protein</fullName>
    </submittedName>
</protein>
<sequence length="225" mass="23799">MNRFPAASARSRAGVALALVATIFGVGGSVTGAEATSDRAAASASAAPCDRNVANLAAKRQVTGACAQAPQGELIWQGKVHLGDEPGIYGDATFAGGAIEFPITLQRTSAPGDAKTVLVVETQDAQNFTGYPGHSIKAILHVVDTTTFKAREVVLATRRLTDNRREVPIDLTGYTGPYFVSVQVRQDETVPPGAQDDFLVTRLSNLSDGFRFFANYGYNVSPYSD</sequence>
<reference evidence="1 2" key="1">
    <citation type="submission" date="2020-08" db="EMBL/GenBank/DDBJ databases">
        <title>Sequencing the genomes of 1000 actinobacteria strains.</title>
        <authorList>
            <person name="Klenk H.-P."/>
        </authorList>
    </citation>
    <scope>NUCLEOTIDE SEQUENCE [LARGE SCALE GENOMIC DNA]</scope>
    <source>
        <strain evidence="1 2">DSM 45784</strain>
    </source>
</reference>
<comment type="caution">
    <text evidence="1">The sequence shown here is derived from an EMBL/GenBank/DDBJ whole genome shotgun (WGS) entry which is preliminary data.</text>
</comment>
<dbReference type="EMBL" id="JACHND010000001">
    <property type="protein sequence ID" value="MBB4701515.1"/>
    <property type="molecule type" value="Genomic_DNA"/>
</dbReference>
<evidence type="ECO:0000313" key="1">
    <source>
        <dbReference type="EMBL" id="MBB4701515.1"/>
    </source>
</evidence>
<organism evidence="1 2">
    <name type="scientific">Sphaerisporangium siamense</name>
    <dbReference type="NCBI Taxonomy" id="795645"/>
    <lineage>
        <taxon>Bacteria</taxon>
        <taxon>Bacillati</taxon>
        <taxon>Actinomycetota</taxon>
        <taxon>Actinomycetes</taxon>
        <taxon>Streptosporangiales</taxon>
        <taxon>Streptosporangiaceae</taxon>
        <taxon>Sphaerisporangium</taxon>
    </lineage>
</organism>
<accession>A0A7W7GA94</accession>
<keyword evidence="2" id="KW-1185">Reference proteome</keyword>
<dbReference type="AlphaFoldDB" id="A0A7W7GA94"/>
<gene>
    <name evidence="1" type="ORF">BJ982_003059</name>
</gene>
<dbReference type="Proteomes" id="UP000542210">
    <property type="component" value="Unassembled WGS sequence"/>
</dbReference>